<sequence length="257" mass="28729">MKPPKPRVSIDLDSTFVTINWSAIPNASYYTVKYTLASDDKIINTLNVTTCHAVLTSLYADTEYIVYVNTTVITQSSQFTNLKFRTLSSIIMENKGSGVGLYPSDFSHMYDLAQTTIGYTFDPKLNSLYVNGNFFQFCCFDLGVVKNKPHLDLQLQGASGDWRTNSEKNCYFDKTLVQVKIDGHTGWMDANSLRVPGVQDKEDGARVFDNIVSDEWNSIRVTLCSITSPNGSWQGTLYVRIGLSKTEQSICGVKKLS</sequence>
<dbReference type="AlphaFoldDB" id="A0A6C0J3H8"/>
<dbReference type="InterPro" id="IPR036116">
    <property type="entry name" value="FN3_sf"/>
</dbReference>
<dbReference type="Gene3D" id="2.60.40.10">
    <property type="entry name" value="Immunoglobulins"/>
    <property type="match status" value="1"/>
</dbReference>
<accession>A0A6C0J3H8</accession>
<evidence type="ECO:0000259" key="1">
    <source>
        <dbReference type="PROSITE" id="PS50853"/>
    </source>
</evidence>
<dbReference type="EMBL" id="MN740290">
    <property type="protein sequence ID" value="QHT98213.1"/>
    <property type="molecule type" value="Genomic_DNA"/>
</dbReference>
<protein>
    <recommendedName>
        <fullName evidence="1">Fibronectin type-III domain-containing protein</fullName>
    </recommendedName>
</protein>
<dbReference type="PROSITE" id="PS50853">
    <property type="entry name" value="FN3"/>
    <property type="match status" value="1"/>
</dbReference>
<name>A0A6C0J3H8_9ZZZZ</name>
<reference evidence="2" key="1">
    <citation type="journal article" date="2020" name="Nature">
        <title>Giant virus diversity and host interactions through global metagenomics.</title>
        <authorList>
            <person name="Schulz F."/>
            <person name="Roux S."/>
            <person name="Paez-Espino D."/>
            <person name="Jungbluth S."/>
            <person name="Walsh D.A."/>
            <person name="Denef V.J."/>
            <person name="McMahon K.D."/>
            <person name="Konstantinidis K.T."/>
            <person name="Eloe-Fadrosh E.A."/>
            <person name="Kyrpides N.C."/>
            <person name="Woyke T."/>
        </authorList>
    </citation>
    <scope>NUCLEOTIDE SEQUENCE</scope>
    <source>
        <strain evidence="2">GVMAG-M-3300025626-8</strain>
    </source>
</reference>
<feature type="domain" description="Fibronectin type-III" evidence="1">
    <location>
        <begin position="3"/>
        <end position="90"/>
    </location>
</feature>
<evidence type="ECO:0000313" key="2">
    <source>
        <dbReference type="EMBL" id="QHT98213.1"/>
    </source>
</evidence>
<dbReference type="InterPro" id="IPR003961">
    <property type="entry name" value="FN3_dom"/>
</dbReference>
<dbReference type="InterPro" id="IPR013783">
    <property type="entry name" value="Ig-like_fold"/>
</dbReference>
<proteinExistence type="predicted"/>
<dbReference type="SUPFAM" id="SSF49265">
    <property type="entry name" value="Fibronectin type III"/>
    <property type="match status" value="1"/>
</dbReference>
<organism evidence="2">
    <name type="scientific">viral metagenome</name>
    <dbReference type="NCBI Taxonomy" id="1070528"/>
    <lineage>
        <taxon>unclassified sequences</taxon>
        <taxon>metagenomes</taxon>
        <taxon>organismal metagenomes</taxon>
    </lineage>
</organism>
<dbReference type="CDD" id="cd00063">
    <property type="entry name" value="FN3"/>
    <property type="match status" value="1"/>
</dbReference>